<dbReference type="Pfam" id="PF13923">
    <property type="entry name" value="zf-C3HC4_2"/>
    <property type="match status" value="1"/>
</dbReference>
<keyword evidence="13" id="KW-0576">Peroxisome</keyword>
<evidence type="ECO:0000256" key="5">
    <source>
        <dbReference type="ARBA" id="ARBA00022448"/>
    </source>
</evidence>
<evidence type="ECO:0000256" key="1">
    <source>
        <dbReference type="ARBA" id="ARBA00004585"/>
    </source>
</evidence>
<keyword evidence="8" id="KW-0863">Zinc-finger</keyword>
<keyword evidence="6" id="KW-0812">Transmembrane</keyword>
<evidence type="ECO:0000256" key="7">
    <source>
        <dbReference type="ARBA" id="ARBA00022723"/>
    </source>
</evidence>
<dbReference type="PANTHER" id="PTHR12888">
    <property type="entry name" value="PEROXISOME ASSEMBLY PROTEIN 12 PEROXIN-12"/>
    <property type="match status" value="1"/>
</dbReference>
<dbReference type="InterPro" id="IPR017375">
    <property type="entry name" value="PEX12"/>
</dbReference>
<reference evidence="18" key="1">
    <citation type="submission" date="2014-03" db="EMBL/GenBank/DDBJ databases">
        <authorList>
            <person name="Aksoy S."/>
            <person name="Warren W."/>
            <person name="Wilson R.K."/>
        </authorList>
    </citation>
    <scope>NUCLEOTIDE SEQUENCE [LARGE SCALE GENOMIC DNA]</scope>
    <source>
        <strain evidence="18">IAEA</strain>
    </source>
</reference>
<reference evidence="17" key="2">
    <citation type="submission" date="2020-05" db="UniProtKB">
        <authorList>
            <consortium name="EnsemblMetazoa"/>
        </authorList>
    </citation>
    <scope>IDENTIFICATION</scope>
    <source>
        <strain evidence="17">IAEA</strain>
    </source>
</reference>
<evidence type="ECO:0000256" key="14">
    <source>
        <dbReference type="ARBA" id="ARBA00029692"/>
    </source>
</evidence>
<dbReference type="GO" id="GO:0016558">
    <property type="term" value="P:protein import into peroxisome matrix"/>
    <property type="evidence" value="ECO:0007669"/>
    <property type="project" value="InterPro"/>
</dbReference>
<dbReference type="Gene3D" id="3.30.40.10">
    <property type="entry name" value="Zinc/RING finger domain, C3HC4 (zinc finger)"/>
    <property type="match status" value="1"/>
</dbReference>
<evidence type="ECO:0000259" key="16">
    <source>
        <dbReference type="Pfam" id="PF13923"/>
    </source>
</evidence>
<proteinExistence type="inferred from homology"/>
<dbReference type="InterPro" id="IPR001841">
    <property type="entry name" value="Znf_RING"/>
</dbReference>
<keyword evidence="5" id="KW-0813">Transport</keyword>
<comment type="pathway">
    <text evidence="2">Protein modification; protein ubiquitination.</text>
</comment>
<evidence type="ECO:0000259" key="15">
    <source>
        <dbReference type="Pfam" id="PF04757"/>
    </source>
</evidence>
<evidence type="ECO:0000256" key="8">
    <source>
        <dbReference type="ARBA" id="ARBA00022771"/>
    </source>
</evidence>
<organism evidence="17 18">
    <name type="scientific">Glossina pallidipes</name>
    <name type="common">Tsetse fly</name>
    <dbReference type="NCBI Taxonomy" id="7398"/>
    <lineage>
        <taxon>Eukaryota</taxon>
        <taxon>Metazoa</taxon>
        <taxon>Ecdysozoa</taxon>
        <taxon>Arthropoda</taxon>
        <taxon>Hexapoda</taxon>
        <taxon>Insecta</taxon>
        <taxon>Pterygota</taxon>
        <taxon>Neoptera</taxon>
        <taxon>Endopterygota</taxon>
        <taxon>Diptera</taxon>
        <taxon>Brachycera</taxon>
        <taxon>Muscomorpha</taxon>
        <taxon>Hippoboscoidea</taxon>
        <taxon>Glossinidae</taxon>
        <taxon>Glossina</taxon>
    </lineage>
</organism>
<dbReference type="GO" id="GO:0008270">
    <property type="term" value="F:zinc ion binding"/>
    <property type="evidence" value="ECO:0007669"/>
    <property type="project" value="UniProtKB-KW"/>
</dbReference>
<dbReference type="Pfam" id="PF04757">
    <property type="entry name" value="Pex2_Pex12"/>
    <property type="match status" value="1"/>
</dbReference>
<keyword evidence="12" id="KW-0472">Membrane</keyword>
<name>A0A1B0A7M8_GLOPL</name>
<dbReference type="VEuPathDB" id="VectorBase:GPAI036836"/>
<dbReference type="PANTHER" id="PTHR12888:SF0">
    <property type="entry name" value="PEROXISOME ASSEMBLY PROTEIN 12"/>
    <property type="match status" value="1"/>
</dbReference>
<evidence type="ECO:0000256" key="2">
    <source>
        <dbReference type="ARBA" id="ARBA00004906"/>
    </source>
</evidence>
<accession>A0A1B0A7M8</accession>
<keyword evidence="18" id="KW-1185">Reference proteome</keyword>
<comment type="similarity">
    <text evidence="3">Belongs to the pex2/pex10/pex12 family.</text>
</comment>
<dbReference type="AlphaFoldDB" id="A0A1B0A7M8"/>
<feature type="domain" description="Pex N-terminal" evidence="15">
    <location>
        <begin position="24"/>
        <end position="208"/>
    </location>
</feature>
<dbReference type="Proteomes" id="UP000092445">
    <property type="component" value="Unassembled WGS sequence"/>
</dbReference>
<dbReference type="SUPFAM" id="SSF57850">
    <property type="entry name" value="RING/U-box"/>
    <property type="match status" value="1"/>
</dbReference>
<dbReference type="InterPro" id="IPR013083">
    <property type="entry name" value="Znf_RING/FYVE/PHD"/>
</dbReference>
<evidence type="ECO:0000256" key="10">
    <source>
        <dbReference type="ARBA" id="ARBA00022927"/>
    </source>
</evidence>
<dbReference type="PIRSF" id="PIRSF038074">
    <property type="entry name" value="Peroxisome_assembly_p12"/>
    <property type="match status" value="1"/>
</dbReference>
<sequence length="295" mass="34110">MSESANVRQNLQNLPSIFELTAAETLDNVIYPALSKIFDYLGLRLDFQIYGTTQNVWRIRELTPFVTWSLQYLYLSKRGASFGESFYGLLRTNSRGTLLNTKNQLLSATLLTSWSYTEKKLLNKEQNRDISKWQKILLNCLRIYKVVKAAHMVTYLMKYTNCHSPIFKMMGLVLRYPNEIVNEDKITYIFLKLLEVTAFFLQFIQWWYYSGQKRKVGSSLTNPGSIKFEEAPKKMGVTKGHCPICLMELSNPTACATSGYVYCWKCIINHLRANDSCPTSGYGITYNDLIRIYDT</sequence>
<comment type="subcellular location">
    <subcellularLocation>
        <location evidence="1">Peroxisome membrane</location>
        <topology evidence="1">Multi-pass membrane protein</topology>
    </subcellularLocation>
</comment>
<evidence type="ECO:0000256" key="9">
    <source>
        <dbReference type="ARBA" id="ARBA00022833"/>
    </source>
</evidence>
<dbReference type="EnsemblMetazoa" id="GPAI036836-RA">
    <property type="protein sequence ID" value="GPAI036836-PA"/>
    <property type="gene ID" value="GPAI036836"/>
</dbReference>
<evidence type="ECO:0000256" key="4">
    <source>
        <dbReference type="ARBA" id="ARBA00018980"/>
    </source>
</evidence>
<dbReference type="GO" id="GO:0004842">
    <property type="term" value="F:ubiquitin-protein transferase activity"/>
    <property type="evidence" value="ECO:0007669"/>
    <property type="project" value="TreeGrafter"/>
</dbReference>
<evidence type="ECO:0000256" key="12">
    <source>
        <dbReference type="ARBA" id="ARBA00023136"/>
    </source>
</evidence>
<dbReference type="InterPro" id="IPR006845">
    <property type="entry name" value="Pex_N"/>
</dbReference>
<dbReference type="GO" id="GO:0006513">
    <property type="term" value="P:protein monoubiquitination"/>
    <property type="evidence" value="ECO:0007669"/>
    <property type="project" value="TreeGrafter"/>
</dbReference>
<dbReference type="GO" id="GO:0005778">
    <property type="term" value="C:peroxisomal membrane"/>
    <property type="evidence" value="ECO:0007669"/>
    <property type="project" value="UniProtKB-SubCell"/>
</dbReference>
<dbReference type="GO" id="GO:1990429">
    <property type="term" value="C:peroxisomal importomer complex"/>
    <property type="evidence" value="ECO:0007669"/>
    <property type="project" value="TreeGrafter"/>
</dbReference>
<feature type="domain" description="RING-type" evidence="16">
    <location>
        <begin position="242"/>
        <end position="279"/>
    </location>
</feature>
<evidence type="ECO:0000313" key="17">
    <source>
        <dbReference type="EnsemblMetazoa" id="GPAI036836-PA"/>
    </source>
</evidence>
<evidence type="ECO:0000256" key="3">
    <source>
        <dbReference type="ARBA" id="ARBA00008704"/>
    </source>
</evidence>
<keyword evidence="9" id="KW-0862">Zinc</keyword>
<keyword evidence="10" id="KW-0653">Protein transport</keyword>
<evidence type="ECO:0000313" key="18">
    <source>
        <dbReference type="Proteomes" id="UP000092445"/>
    </source>
</evidence>
<dbReference type="STRING" id="7398.A0A1B0A7M8"/>
<protein>
    <recommendedName>
        <fullName evidence="4">Peroxisome assembly protein 12</fullName>
    </recommendedName>
    <alternativeName>
        <fullName evidence="14">Peroxin-12</fullName>
    </alternativeName>
</protein>
<evidence type="ECO:0000256" key="11">
    <source>
        <dbReference type="ARBA" id="ARBA00022989"/>
    </source>
</evidence>
<evidence type="ECO:0000256" key="13">
    <source>
        <dbReference type="ARBA" id="ARBA00023140"/>
    </source>
</evidence>
<evidence type="ECO:0000256" key="6">
    <source>
        <dbReference type="ARBA" id="ARBA00022692"/>
    </source>
</evidence>
<keyword evidence="7" id="KW-0479">Metal-binding</keyword>
<keyword evidence="11" id="KW-1133">Transmembrane helix</keyword>